<accession>A0A516NW71</accession>
<dbReference type="GO" id="GO:0032259">
    <property type="term" value="P:methylation"/>
    <property type="evidence" value="ECO:0007669"/>
    <property type="project" value="UniProtKB-KW"/>
</dbReference>
<evidence type="ECO:0000313" key="2">
    <source>
        <dbReference type="EMBL" id="QDP83159.1"/>
    </source>
</evidence>
<proteinExistence type="predicted"/>
<dbReference type="PANTHER" id="PTHR42912:SF45">
    <property type="entry name" value="23S RRNA (GUANINE(745)-N(1))-METHYLTRANSFERASE"/>
    <property type="match status" value="1"/>
</dbReference>
<dbReference type="EMBL" id="CP041695">
    <property type="protein sequence ID" value="QDP83159.1"/>
    <property type="molecule type" value="Genomic_DNA"/>
</dbReference>
<name>A0A516NW71_9NOCA</name>
<dbReference type="CDD" id="cd02440">
    <property type="entry name" value="AdoMet_MTases"/>
    <property type="match status" value="1"/>
</dbReference>
<dbReference type="InterPro" id="IPR050508">
    <property type="entry name" value="Methyltransf_Superfamily"/>
</dbReference>
<dbReference type="AlphaFoldDB" id="A0A516NW71"/>
<dbReference type="SUPFAM" id="SSF53335">
    <property type="entry name" value="S-adenosyl-L-methionine-dependent methyltransferases"/>
    <property type="match status" value="1"/>
</dbReference>
<organism evidence="2 3">
    <name type="scientific">Nocardia otitidiscaviarum</name>
    <dbReference type="NCBI Taxonomy" id="1823"/>
    <lineage>
        <taxon>Bacteria</taxon>
        <taxon>Bacillati</taxon>
        <taxon>Actinomycetota</taxon>
        <taxon>Actinomycetes</taxon>
        <taxon>Mycobacteriales</taxon>
        <taxon>Nocardiaceae</taxon>
        <taxon>Nocardia</taxon>
    </lineage>
</organism>
<sequence length="200" mass="21553">MGDDLPPRRTDAAVLEVGAGTGYYLATVLDAAPAARGIAVDVSKPAVRRCARAHGRAGAVLADAWRGLPVRDGVLDAVLCVFAPRNAEEVARVLTPDGRFVVVTPTERHLGELIEPLAMVRVDADKQERLAESLGARFELLERTPVEYTMALDHADIRHVVRMGPSAFHGADTRDERIAALPEPYPVTASVTVSVYRPRG</sequence>
<dbReference type="InterPro" id="IPR029063">
    <property type="entry name" value="SAM-dependent_MTases_sf"/>
</dbReference>
<protein>
    <submittedName>
        <fullName evidence="2">Methyltransferase domain-containing protein</fullName>
    </submittedName>
</protein>
<feature type="domain" description="Methyltransferase" evidence="1">
    <location>
        <begin position="14"/>
        <end position="98"/>
    </location>
</feature>
<dbReference type="Gene3D" id="3.40.50.150">
    <property type="entry name" value="Vaccinia Virus protein VP39"/>
    <property type="match status" value="1"/>
</dbReference>
<dbReference type="GO" id="GO:0008168">
    <property type="term" value="F:methyltransferase activity"/>
    <property type="evidence" value="ECO:0007669"/>
    <property type="project" value="UniProtKB-KW"/>
</dbReference>
<keyword evidence="2" id="KW-0489">Methyltransferase</keyword>
<evidence type="ECO:0000259" key="1">
    <source>
        <dbReference type="Pfam" id="PF13649"/>
    </source>
</evidence>
<dbReference type="Proteomes" id="UP000317039">
    <property type="component" value="Chromosome"/>
</dbReference>
<dbReference type="Pfam" id="PF13649">
    <property type="entry name" value="Methyltransf_25"/>
    <property type="match status" value="1"/>
</dbReference>
<keyword evidence="2" id="KW-0808">Transferase</keyword>
<evidence type="ECO:0000313" key="3">
    <source>
        <dbReference type="Proteomes" id="UP000317039"/>
    </source>
</evidence>
<dbReference type="InterPro" id="IPR041698">
    <property type="entry name" value="Methyltransf_25"/>
</dbReference>
<dbReference type="PANTHER" id="PTHR42912">
    <property type="entry name" value="METHYLTRANSFERASE"/>
    <property type="match status" value="1"/>
</dbReference>
<dbReference type="KEGG" id="nod:FOH10_03035"/>
<gene>
    <name evidence="2" type="ORF">FOH10_03035</name>
</gene>
<reference evidence="2 3" key="1">
    <citation type="submission" date="2019-07" db="EMBL/GenBank/DDBJ databases">
        <title>Complete Genome Sequence and Methylome Analysis of Nocardia otitidis-caviarum NEB252.</title>
        <authorList>
            <person name="Fomenkov A."/>
            <person name="Anton B.P."/>
            <person name="Vincze T."/>
            <person name="Roberts R.J."/>
        </authorList>
    </citation>
    <scope>NUCLEOTIDE SEQUENCE [LARGE SCALE GENOMIC DNA]</scope>
    <source>
        <strain evidence="2 3">NEB252</strain>
    </source>
</reference>